<comment type="caution">
    <text evidence="2">The sequence shown here is derived from an EMBL/GenBank/DDBJ whole genome shotgun (WGS) entry which is preliminary data.</text>
</comment>
<evidence type="ECO:0000313" key="3">
    <source>
        <dbReference type="Proteomes" id="UP000733379"/>
    </source>
</evidence>
<evidence type="ECO:0000313" key="2">
    <source>
        <dbReference type="EMBL" id="MBU3065608.1"/>
    </source>
</evidence>
<dbReference type="EMBL" id="JAHKNI010000004">
    <property type="protein sequence ID" value="MBU3062558.1"/>
    <property type="molecule type" value="Genomic_DNA"/>
</dbReference>
<accession>A0ABS6B8R9</accession>
<dbReference type="InterPro" id="IPR029032">
    <property type="entry name" value="AhpD-like"/>
</dbReference>
<gene>
    <name evidence="1" type="ORF">KO481_13625</name>
    <name evidence="2" type="ORF">KO481_29285</name>
</gene>
<organism evidence="2 3">
    <name type="scientific">Nocardia albiluteola</name>
    <dbReference type="NCBI Taxonomy" id="2842303"/>
    <lineage>
        <taxon>Bacteria</taxon>
        <taxon>Bacillati</taxon>
        <taxon>Actinomycetota</taxon>
        <taxon>Actinomycetes</taxon>
        <taxon>Mycobacteriales</taxon>
        <taxon>Nocardiaceae</taxon>
        <taxon>Nocardia</taxon>
    </lineage>
</organism>
<dbReference type="EMBL" id="JAHKNI010000011">
    <property type="protein sequence ID" value="MBU3065608.1"/>
    <property type="molecule type" value="Genomic_DNA"/>
</dbReference>
<dbReference type="SUPFAM" id="SSF69118">
    <property type="entry name" value="AhpD-like"/>
    <property type="match status" value="1"/>
</dbReference>
<proteinExistence type="predicted"/>
<dbReference type="Proteomes" id="UP000733379">
    <property type="component" value="Unassembled WGS sequence"/>
</dbReference>
<dbReference type="Gene3D" id="1.20.1290.10">
    <property type="entry name" value="AhpD-like"/>
    <property type="match status" value="1"/>
</dbReference>
<protein>
    <submittedName>
        <fullName evidence="2">Uncharacterized protein</fullName>
    </submittedName>
</protein>
<evidence type="ECO:0000313" key="1">
    <source>
        <dbReference type="EMBL" id="MBU3062558.1"/>
    </source>
</evidence>
<name>A0ABS6B8R9_9NOCA</name>
<reference evidence="2 3" key="1">
    <citation type="submission" date="2021-06" db="EMBL/GenBank/DDBJ databases">
        <title>Actinomycetes sequencing.</title>
        <authorList>
            <person name="Shan Q."/>
        </authorList>
    </citation>
    <scope>NUCLEOTIDE SEQUENCE [LARGE SCALE GENOMIC DNA]</scope>
    <source>
        <strain evidence="2 3">NEAU-G5</strain>
    </source>
</reference>
<dbReference type="RefSeq" id="WP_215917478.1">
    <property type="nucleotide sequence ID" value="NZ_JAHKNI010000004.1"/>
</dbReference>
<sequence length="104" mass="11260">MRSPTQRWNRFIEHVQSASAALPAETRKSIFGTAAGHEGTVPEDLGPFVDTVARHAYRVTDDQVAGLRAAGRSDDEIFEATVVAAAGAADRRLRAALRAMQGRR</sequence>
<keyword evidence="3" id="KW-1185">Reference proteome</keyword>